<dbReference type="Pfam" id="PF13508">
    <property type="entry name" value="Acetyltransf_7"/>
    <property type="match status" value="1"/>
</dbReference>
<dbReference type="InterPro" id="IPR052523">
    <property type="entry name" value="Trichothecene_AcTrans"/>
</dbReference>
<evidence type="ECO:0000313" key="2">
    <source>
        <dbReference type="EMBL" id="MBB4661292.1"/>
    </source>
</evidence>
<dbReference type="SUPFAM" id="SSF55729">
    <property type="entry name" value="Acyl-CoA N-acyltransferases (Nat)"/>
    <property type="match status" value="1"/>
</dbReference>
<dbReference type="InterPro" id="IPR016181">
    <property type="entry name" value="Acyl_CoA_acyltransferase"/>
</dbReference>
<name>A0A840I9M4_9ACTN</name>
<gene>
    <name evidence="2" type="ORF">BDZ31_000865</name>
</gene>
<dbReference type="AlphaFoldDB" id="A0A840I9M4"/>
<accession>A0A840I9M4</accession>
<comment type="caution">
    <text evidence="2">The sequence shown here is derived from an EMBL/GenBank/DDBJ whole genome shotgun (WGS) entry which is preliminary data.</text>
</comment>
<dbReference type="PANTHER" id="PTHR42791">
    <property type="entry name" value="GNAT FAMILY ACETYLTRANSFERASE"/>
    <property type="match status" value="1"/>
</dbReference>
<keyword evidence="2" id="KW-0687">Ribonucleoprotein</keyword>
<dbReference type="InterPro" id="IPR000182">
    <property type="entry name" value="GNAT_dom"/>
</dbReference>
<dbReference type="GO" id="GO:0016747">
    <property type="term" value="F:acyltransferase activity, transferring groups other than amino-acyl groups"/>
    <property type="evidence" value="ECO:0007669"/>
    <property type="project" value="InterPro"/>
</dbReference>
<dbReference type="RefSeq" id="WP_183339336.1">
    <property type="nucleotide sequence ID" value="NZ_JACHNU010000001.1"/>
</dbReference>
<dbReference type="PANTHER" id="PTHR42791:SF1">
    <property type="entry name" value="N-ACETYLTRANSFERASE DOMAIN-CONTAINING PROTEIN"/>
    <property type="match status" value="1"/>
</dbReference>
<dbReference type="PROSITE" id="PS51186">
    <property type="entry name" value="GNAT"/>
    <property type="match status" value="1"/>
</dbReference>
<sequence>MSASPAIRRADAADLPAATATLAAAFADYAWTRWVVDPDDHPARLEGLYAIYLRVALELGQLWVSDDCAAVAAWTSSRAAAQQEELFEREGLVAEIARLSGSRIANVAAGVELLAAHAPSGEHWVLAAVGVRPERQGAGLGTRVLAPALAGFDRDGELAVLDTSSAANVRLYERLGFRVAAEVEMPSDGPRVWLMRREPRPAAGA</sequence>
<feature type="domain" description="N-acetyltransferase" evidence="1">
    <location>
        <begin position="5"/>
        <end position="200"/>
    </location>
</feature>
<dbReference type="EMBL" id="JACHNU010000001">
    <property type="protein sequence ID" value="MBB4661292.1"/>
    <property type="molecule type" value="Genomic_DNA"/>
</dbReference>
<evidence type="ECO:0000259" key="1">
    <source>
        <dbReference type="PROSITE" id="PS51186"/>
    </source>
</evidence>
<dbReference type="GO" id="GO:0005840">
    <property type="term" value="C:ribosome"/>
    <property type="evidence" value="ECO:0007669"/>
    <property type="project" value="UniProtKB-KW"/>
</dbReference>
<dbReference type="Gene3D" id="3.40.630.30">
    <property type="match status" value="1"/>
</dbReference>
<keyword evidence="2" id="KW-0689">Ribosomal protein</keyword>
<proteinExistence type="predicted"/>
<reference evidence="2 3" key="1">
    <citation type="submission" date="2020-08" db="EMBL/GenBank/DDBJ databases">
        <title>Genomic Encyclopedia of Archaeal and Bacterial Type Strains, Phase II (KMG-II): from individual species to whole genera.</title>
        <authorList>
            <person name="Goeker M."/>
        </authorList>
    </citation>
    <scope>NUCLEOTIDE SEQUENCE [LARGE SCALE GENOMIC DNA]</scope>
    <source>
        <strain evidence="2 3">DSM 23288</strain>
    </source>
</reference>
<evidence type="ECO:0000313" key="3">
    <source>
        <dbReference type="Proteomes" id="UP000585272"/>
    </source>
</evidence>
<keyword evidence="3" id="KW-1185">Reference proteome</keyword>
<protein>
    <submittedName>
        <fullName evidence="2">Ribosomal protein S18 acetylase RimI-like enzyme</fullName>
    </submittedName>
</protein>
<dbReference type="Proteomes" id="UP000585272">
    <property type="component" value="Unassembled WGS sequence"/>
</dbReference>
<organism evidence="2 3">
    <name type="scientific">Conexibacter arvalis</name>
    <dbReference type="NCBI Taxonomy" id="912552"/>
    <lineage>
        <taxon>Bacteria</taxon>
        <taxon>Bacillati</taxon>
        <taxon>Actinomycetota</taxon>
        <taxon>Thermoleophilia</taxon>
        <taxon>Solirubrobacterales</taxon>
        <taxon>Conexibacteraceae</taxon>
        <taxon>Conexibacter</taxon>
    </lineage>
</organism>